<dbReference type="SUPFAM" id="SSF53448">
    <property type="entry name" value="Nucleotide-diphospho-sugar transferases"/>
    <property type="match status" value="1"/>
</dbReference>
<proteinExistence type="predicted"/>
<evidence type="ECO:0000259" key="1">
    <source>
        <dbReference type="Pfam" id="PF00535"/>
    </source>
</evidence>
<sequence>MNTMVSIVTPAYNSEKYIIETIQSVLNQTYQNWEWIIVDDGSTDNTVNIVKEFISKDSRIKLFQLKSNLGPALARNKGIEEAKGDFIAFLDSDDIWKPDKLEKQIAFMKTEKCDVCFSSYDLIDEKGRLVNKRVCVLSQVSYKKLLKSNYIGNLTGVYNARILGKIVVPDLRKRQDWLLWLEALKRSGKDAKGISESLAYYRVHKRGISSNKMALLKYNYLVYKKGLGFSVLKSLKYLVLFLYEHFFVKSKLVISTDNF</sequence>
<gene>
    <name evidence="2" type="ORF">MKW35_05665</name>
</gene>
<dbReference type="Proteomes" id="UP001156141">
    <property type="component" value="Unassembled WGS sequence"/>
</dbReference>
<keyword evidence="3" id="KW-1185">Reference proteome</keyword>
<evidence type="ECO:0000313" key="2">
    <source>
        <dbReference type="EMBL" id="MCH4552099.1"/>
    </source>
</evidence>
<feature type="domain" description="Glycosyltransferase 2-like" evidence="1">
    <location>
        <begin position="6"/>
        <end position="135"/>
    </location>
</feature>
<dbReference type="Pfam" id="PF00535">
    <property type="entry name" value="Glycos_transf_2"/>
    <property type="match status" value="1"/>
</dbReference>
<protein>
    <submittedName>
        <fullName evidence="2">Glycosyltransferase</fullName>
    </submittedName>
</protein>
<dbReference type="Gene3D" id="3.90.550.10">
    <property type="entry name" value="Spore Coat Polysaccharide Biosynthesis Protein SpsA, Chain A"/>
    <property type="match status" value="1"/>
</dbReference>
<dbReference type="InterPro" id="IPR029044">
    <property type="entry name" value="Nucleotide-diphossugar_trans"/>
</dbReference>
<dbReference type="EMBL" id="JAKVQD010000001">
    <property type="protein sequence ID" value="MCH4552099.1"/>
    <property type="molecule type" value="Genomic_DNA"/>
</dbReference>
<name>A0ABS9RGM6_9FLAO</name>
<accession>A0ABS9RGM6</accession>
<reference evidence="2" key="1">
    <citation type="submission" date="2022-02" db="EMBL/GenBank/DDBJ databases">
        <title>Aestuariibaculum sp., a marine bacterium isolated from sediment in Guangxi.</title>
        <authorList>
            <person name="Ying J."/>
        </authorList>
    </citation>
    <scope>NUCLEOTIDE SEQUENCE</scope>
    <source>
        <strain evidence="2">L182</strain>
    </source>
</reference>
<dbReference type="PANTHER" id="PTHR22916:SF3">
    <property type="entry name" value="UDP-GLCNAC:BETAGAL BETA-1,3-N-ACETYLGLUCOSAMINYLTRANSFERASE-LIKE PROTEIN 1"/>
    <property type="match status" value="1"/>
</dbReference>
<organism evidence="2 3">
    <name type="scientific">Aestuariibaculum lutulentum</name>
    <dbReference type="NCBI Taxonomy" id="2920935"/>
    <lineage>
        <taxon>Bacteria</taxon>
        <taxon>Pseudomonadati</taxon>
        <taxon>Bacteroidota</taxon>
        <taxon>Flavobacteriia</taxon>
        <taxon>Flavobacteriales</taxon>
        <taxon>Flavobacteriaceae</taxon>
    </lineage>
</organism>
<dbReference type="InterPro" id="IPR001173">
    <property type="entry name" value="Glyco_trans_2-like"/>
</dbReference>
<dbReference type="PANTHER" id="PTHR22916">
    <property type="entry name" value="GLYCOSYLTRANSFERASE"/>
    <property type="match status" value="1"/>
</dbReference>
<dbReference type="RefSeq" id="WP_240572417.1">
    <property type="nucleotide sequence ID" value="NZ_CP136709.1"/>
</dbReference>
<comment type="caution">
    <text evidence="2">The sequence shown here is derived from an EMBL/GenBank/DDBJ whole genome shotgun (WGS) entry which is preliminary data.</text>
</comment>
<evidence type="ECO:0000313" key="3">
    <source>
        <dbReference type="Proteomes" id="UP001156141"/>
    </source>
</evidence>